<feature type="transmembrane region" description="Helical" evidence="1">
    <location>
        <begin position="61"/>
        <end position="83"/>
    </location>
</feature>
<dbReference type="EMBL" id="JAHUTJ010024753">
    <property type="protein sequence ID" value="MED6273143.1"/>
    <property type="molecule type" value="Genomic_DNA"/>
</dbReference>
<organism evidence="3 4">
    <name type="scientific">Characodon lateralis</name>
    <dbReference type="NCBI Taxonomy" id="208331"/>
    <lineage>
        <taxon>Eukaryota</taxon>
        <taxon>Metazoa</taxon>
        <taxon>Chordata</taxon>
        <taxon>Craniata</taxon>
        <taxon>Vertebrata</taxon>
        <taxon>Euteleostomi</taxon>
        <taxon>Actinopterygii</taxon>
        <taxon>Neopterygii</taxon>
        <taxon>Teleostei</taxon>
        <taxon>Neoteleostei</taxon>
        <taxon>Acanthomorphata</taxon>
        <taxon>Ovalentaria</taxon>
        <taxon>Atherinomorphae</taxon>
        <taxon>Cyprinodontiformes</taxon>
        <taxon>Goodeidae</taxon>
        <taxon>Characodon</taxon>
    </lineage>
</organism>
<comment type="caution">
    <text evidence="3">The sequence shown here is derived from an EMBL/GenBank/DDBJ whole genome shotgun (WGS) entry which is preliminary data.</text>
</comment>
<evidence type="ECO:0000313" key="4">
    <source>
        <dbReference type="Proteomes" id="UP001352852"/>
    </source>
</evidence>
<keyword evidence="1" id="KW-1133">Transmembrane helix</keyword>
<feature type="chain" id="PRO_5045648212" evidence="2">
    <location>
        <begin position="21"/>
        <end position="115"/>
    </location>
</feature>
<dbReference type="Proteomes" id="UP001352852">
    <property type="component" value="Unassembled WGS sequence"/>
</dbReference>
<evidence type="ECO:0000313" key="3">
    <source>
        <dbReference type="EMBL" id="MED6273143.1"/>
    </source>
</evidence>
<keyword evidence="4" id="KW-1185">Reference proteome</keyword>
<name>A0ABU7DDE7_9TELE</name>
<reference evidence="3 4" key="1">
    <citation type="submission" date="2021-06" db="EMBL/GenBank/DDBJ databases">
        <authorList>
            <person name="Palmer J.M."/>
        </authorList>
    </citation>
    <scope>NUCLEOTIDE SEQUENCE [LARGE SCALE GENOMIC DNA]</scope>
    <source>
        <strain evidence="3 4">CL_MEX2019</strain>
        <tissue evidence="3">Muscle</tissue>
    </source>
</reference>
<evidence type="ECO:0000256" key="1">
    <source>
        <dbReference type="SAM" id="Phobius"/>
    </source>
</evidence>
<gene>
    <name evidence="3" type="ORF">CHARACLAT_003670</name>
</gene>
<protein>
    <submittedName>
        <fullName evidence="3">Uncharacterized protein</fullName>
    </submittedName>
</protein>
<evidence type="ECO:0000256" key="2">
    <source>
        <dbReference type="SAM" id="SignalP"/>
    </source>
</evidence>
<sequence length="115" mass="12769">MMLRTDIALFFPLCLPFSNSCLDDDDDGDLSPSGASLLKYQAGVGHHVPPVWVSSYLKSPYMLPFLCVSLVSPCLCLSASFLLKVQMSVFGLPFCYFLFLWVLLIIEYSSLLEGC</sequence>
<feature type="transmembrane region" description="Helical" evidence="1">
    <location>
        <begin position="90"/>
        <end position="111"/>
    </location>
</feature>
<keyword evidence="2" id="KW-0732">Signal</keyword>
<accession>A0ABU7DDE7</accession>
<proteinExistence type="predicted"/>
<keyword evidence="1" id="KW-0472">Membrane</keyword>
<feature type="signal peptide" evidence="2">
    <location>
        <begin position="1"/>
        <end position="20"/>
    </location>
</feature>
<keyword evidence="1" id="KW-0812">Transmembrane</keyword>